<dbReference type="Proteomes" id="UP000825228">
    <property type="component" value="Unassembled WGS sequence"/>
</dbReference>
<keyword evidence="2" id="KW-1185">Reference proteome</keyword>
<dbReference type="EMBL" id="JABUBU010000019">
    <property type="protein sequence ID" value="MBY6368156.1"/>
    <property type="molecule type" value="Genomic_DNA"/>
</dbReference>
<name>A0ABS7P7Y4_9NOCA</name>
<comment type="caution">
    <text evidence="1">The sequence shown here is derived from an EMBL/GenBank/DDBJ whole genome shotgun (WGS) entry which is preliminary data.</text>
</comment>
<reference evidence="1 2" key="1">
    <citation type="submission" date="2020-06" db="EMBL/GenBank/DDBJ databases">
        <title>Taxonomy, biology and ecology of Rhodococcus bacteria occurring in California pistachio and other woody hosts as revealed by genome sequence analyses.</title>
        <authorList>
            <person name="Gai Y."/>
            <person name="Riely B."/>
        </authorList>
    </citation>
    <scope>NUCLEOTIDE SEQUENCE [LARGE SCALE GENOMIC DNA]</scope>
    <source>
        <strain evidence="1 2">BP-281</strain>
    </source>
</reference>
<evidence type="ECO:0000313" key="1">
    <source>
        <dbReference type="EMBL" id="MBY6368156.1"/>
    </source>
</evidence>
<protein>
    <submittedName>
        <fullName evidence="1">Uncharacterized protein</fullName>
    </submittedName>
</protein>
<accession>A0ABS7P7Y4</accession>
<dbReference type="RefSeq" id="WP_222685605.1">
    <property type="nucleotide sequence ID" value="NZ_JABUBT010000031.1"/>
</dbReference>
<sequence>MTARRSDRCHASRTCATVPLAAASASLLSIPWHDPGPRDLLTLAAALGLVRRTAEDSSPLSTALFTASGAVDCAAASWYDQLGFTVDDARREAHTVAAEVREVVAVSDCTCDSALSESAVVAAAVAGTVADLAGYVASQSGPPVPWEVFTAPHVLDRLRRVASALVLVAERLDEA</sequence>
<proteinExistence type="predicted"/>
<gene>
    <name evidence="1" type="ORF">HQ603_15485</name>
</gene>
<organism evidence="1 2">
    <name type="scientific">Rhodococcoides corynebacterioides</name>
    <dbReference type="NCBI Taxonomy" id="53972"/>
    <lineage>
        <taxon>Bacteria</taxon>
        <taxon>Bacillati</taxon>
        <taxon>Actinomycetota</taxon>
        <taxon>Actinomycetes</taxon>
        <taxon>Mycobacteriales</taxon>
        <taxon>Nocardiaceae</taxon>
        <taxon>Rhodococcoides</taxon>
    </lineage>
</organism>
<evidence type="ECO:0000313" key="2">
    <source>
        <dbReference type="Proteomes" id="UP000825228"/>
    </source>
</evidence>